<keyword evidence="1" id="KW-0456">Lyase</keyword>
<evidence type="ECO:0000313" key="2">
    <source>
        <dbReference type="EMBL" id="CAK7355068.1"/>
    </source>
</evidence>
<gene>
    <name evidence="2" type="ORF">DCAF_LOCUS25480</name>
</gene>
<dbReference type="GO" id="GO:0005737">
    <property type="term" value="C:cytoplasm"/>
    <property type="evidence" value="ECO:0007669"/>
    <property type="project" value="TreeGrafter"/>
</dbReference>
<organism evidence="2 3">
    <name type="scientific">Dovyalis caffra</name>
    <dbReference type="NCBI Taxonomy" id="77055"/>
    <lineage>
        <taxon>Eukaryota</taxon>
        <taxon>Viridiplantae</taxon>
        <taxon>Streptophyta</taxon>
        <taxon>Embryophyta</taxon>
        <taxon>Tracheophyta</taxon>
        <taxon>Spermatophyta</taxon>
        <taxon>Magnoliopsida</taxon>
        <taxon>eudicotyledons</taxon>
        <taxon>Gunneridae</taxon>
        <taxon>Pentapetalae</taxon>
        <taxon>rosids</taxon>
        <taxon>fabids</taxon>
        <taxon>Malpighiales</taxon>
        <taxon>Salicaceae</taxon>
        <taxon>Flacourtieae</taxon>
        <taxon>Dovyalis</taxon>
    </lineage>
</organism>
<feature type="non-terminal residue" evidence="2">
    <location>
        <position position="83"/>
    </location>
</feature>
<dbReference type="Gene3D" id="3.90.1150.10">
    <property type="entry name" value="Aspartate Aminotransferase, domain 1"/>
    <property type="match status" value="1"/>
</dbReference>
<protein>
    <submittedName>
        <fullName evidence="2">Uncharacterized protein</fullName>
    </submittedName>
</protein>
<evidence type="ECO:0000313" key="3">
    <source>
        <dbReference type="Proteomes" id="UP001314170"/>
    </source>
</evidence>
<comment type="caution">
    <text evidence="2">The sequence shown here is derived from an EMBL/GenBank/DDBJ whole genome shotgun (WGS) entry which is preliminary data.</text>
</comment>
<keyword evidence="1" id="KW-0210">Decarboxylase</keyword>
<evidence type="ECO:0000256" key="1">
    <source>
        <dbReference type="ARBA" id="ARBA00022793"/>
    </source>
</evidence>
<accession>A0AAV1SMJ4</accession>
<dbReference type="InterPro" id="IPR010977">
    <property type="entry name" value="Aromatic_deC"/>
</dbReference>
<dbReference type="AlphaFoldDB" id="A0AAV1SMJ4"/>
<sequence length="83" mass="9487">MADYDKKIPDQERTNQLNQDLLKSINASGHVYMTHAVVGGDYIIRFAVGATLTQDRHVFTTWKVVQEHLDAIHAMGEREQSFQ</sequence>
<dbReference type="PANTHER" id="PTHR11999">
    <property type="entry name" value="GROUP II PYRIDOXAL-5-PHOSPHATE DECARBOXYLASE"/>
    <property type="match status" value="1"/>
</dbReference>
<keyword evidence="3" id="KW-1185">Reference proteome</keyword>
<proteinExistence type="predicted"/>
<reference evidence="2 3" key="1">
    <citation type="submission" date="2024-01" db="EMBL/GenBank/DDBJ databases">
        <authorList>
            <person name="Waweru B."/>
        </authorList>
    </citation>
    <scope>NUCLEOTIDE SEQUENCE [LARGE SCALE GENOMIC DNA]</scope>
</reference>
<dbReference type="PANTHER" id="PTHR11999:SF96">
    <property type="entry name" value="TYROSINE DECARBOXYLASE"/>
    <property type="match status" value="1"/>
</dbReference>
<name>A0AAV1SMJ4_9ROSI</name>
<dbReference type="GO" id="GO:0016831">
    <property type="term" value="F:carboxy-lyase activity"/>
    <property type="evidence" value="ECO:0007669"/>
    <property type="project" value="TreeGrafter"/>
</dbReference>
<dbReference type="Proteomes" id="UP001314170">
    <property type="component" value="Unassembled WGS sequence"/>
</dbReference>
<dbReference type="InterPro" id="IPR015422">
    <property type="entry name" value="PyrdxlP-dep_Trfase_small"/>
</dbReference>
<dbReference type="EMBL" id="CAWUPB010001195">
    <property type="protein sequence ID" value="CAK7355068.1"/>
    <property type="molecule type" value="Genomic_DNA"/>
</dbReference>